<dbReference type="GO" id="GO:0046872">
    <property type="term" value="F:metal ion binding"/>
    <property type="evidence" value="ECO:0007669"/>
    <property type="project" value="InterPro"/>
</dbReference>
<dbReference type="InterPro" id="IPR011761">
    <property type="entry name" value="ATP-grasp"/>
</dbReference>
<evidence type="ECO:0000313" key="3">
    <source>
        <dbReference type="EMBL" id="MBE6269449.1"/>
    </source>
</evidence>
<evidence type="ECO:0000313" key="4">
    <source>
        <dbReference type="Proteomes" id="UP000806522"/>
    </source>
</evidence>
<accession>A0A9D5S6W4</accession>
<sequence length="351" mass="39637">MAKLYVFNPEHDLALASNLANFTAPHAGRKLRFDLGYIPALWAGEDDYVLVEDVEKAVKAYGRLRAKIGGKPKQFVDKSQLRHLYINKVEPWGWDLALRSYLLRNGLEASMLPTEGDIAEIRDLSHRKQAVGLLRELQLPGTVGHSRCTDDISEIKDALTHHGHIVVKAPWSSSGRGVRFISGVLDDYQERWIKNVVEKQQSVVVEPYYNKVKDFGMEFSSDGEGGVSYLGLSLFQTRNGAYTGNLIAAENEKRRVLSDYISDDLLSSVQEKVCQYMGQLLKHKYQGPFGVDMMIVGKEDKDGFLLHPCVEINLRRTMGHVALSIPPFADGFTRVMHVELTDKYRVSVRKR</sequence>
<feature type="domain" description="ATP-grasp" evidence="2">
    <location>
        <begin position="131"/>
        <end position="349"/>
    </location>
</feature>
<comment type="caution">
    <text evidence="3">The sequence shown here is derived from an EMBL/GenBank/DDBJ whole genome shotgun (WGS) entry which is preliminary data.</text>
</comment>
<dbReference type="PROSITE" id="PS50975">
    <property type="entry name" value="ATP_GRASP"/>
    <property type="match status" value="1"/>
</dbReference>
<evidence type="ECO:0000256" key="1">
    <source>
        <dbReference type="PROSITE-ProRule" id="PRU00409"/>
    </source>
</evidence>
<dbReference type="SUPFAM" id="SSF56059">
    <property type="entry name" value="Glutathione synthetase ATP-binding domain-like"/>
    <property type="match status" value="1"/>
</dbReference>
<name>A0A9D5S6W4_XYLRU</name>
<protein>
    <recommendedName>
        <fullName evidence="2">ATP-grasp domain-containing protein</fullName>
    </recommendedName>
</protein>
<keyword evidence="1" id="KW-0067">ATP-binding</keyword>
<proteinExistence type="predicted"/>
<dbReference type="EMBL" id="SUYC01000001">
    <property type="protein sequence ID" value="MBE6269449.1"/>
    <property type="molecule type" value="Genomic_DNA"/>
</dbReference>
<evidence type="ECO:0000259" key="2">
    <source>
        <dbReference type="PROSITE" id="PS50975"/>
    </source>
</evidence>
<keyword evidence="1" id="KW-0547">Nucleotide-binding</keyword>
<reference evidence="3" key="1">
    <citation type="submission" date="2019-04" db="EMBL/GenBank/DDBJ databases">
        <title>Evolution of Biomass-Degrading Anaerobic Consortia Revealed by Metagenomics.</title>
        <authorList>
            <person name="Peng X."/>
        </authorList>
    </citation>
    <scope>NUCLEOTIDE SEQUENCE</scope>
    <source>
        <strain evidence="3">SIG140</strain>
    </source>
</reference>
<organism evidence="3 4">
    <name type="scientific">Xylanibacter ruminicola</name>
    <name type="common">Prevotella ruminicola</name>
    <dbReference type="NCBI Taxonomy" id="839"/>
    <lineage>
        <taxon>Bacteria</taxon>
        <taxon>Pseudomonadati</taxon>
        <taxon>Bacteroidota</taxon>
        <taxon>Bacteroidia</taxon>
        <taxon>Bacteroidales</taxon>
        <taxon>Prevotellaceae</taxon>
        <taxon>Xylanibacter</taxon>
    </lineage>
</organism>
<dbReference type="GO" id="GO:0005524">
    <property type="term" value="F:ATP binding"/>
    <property type="evidence" value="ECO:0007669"/>
    <property type="project" value="UniProtKB-UniRule"/>
</dbReference>
<gene>
    <name evidence="3" type="ORF">E7101_00620</name>
</gene>
<dbReference type="AlphaFoldDB" id="A0A9D5S6W4"/>
<dbReference type="Proteomes" id="UP000806522">
    <property type="component" value="Unassembled WGS sequence"/>
</dbReference>